<dbReference type="AlphaFoldDB" id="A0A2A6CZZ7"/>
<reference evidence="1" key="2">
    <citation type="submission" date="2022-06" db="UniProtKB">
        <authorList>
            <consortium name="EnsemblMetazoa"/>
        </authorList>
    </citation>
    <scope>IDENTIFICATION</scope>
    <source>
        <strain evidence="1">PS312</strain>
    </source>
</reference>
<dbReference type="Proteomes" id="UP000005239">
    <property type="component" value="Unassembled WGS sequence"/>
</dbReference>
<name>A0A2A6CZZ7_PRIPA</name>
<keyword evidence="2" id="KW-1185">Reference proteome</keyword>
<reference evidence="2" key="1">
    <citation type="journal article" date="2008" name="Nat. Genet.">
        <title>The Pristionchus pacificus genome provides a unique perspective on nematode lifestyle and parasitism.</title>
        <authorList>
            <person name="Dieterich C."/>
            <person name="Clifton S.W."/>
            <person name="Schuster L.N."/>
            <person name="Chinwalla A."/>
            <person name="Delehaunty K."/>
            <person name="Dinkelacker I."/>
            <person name="Fulton L."/>
            <person name="Fulton R."/>
            <person name="Godfrey J."/>
            <person name="Minx P."/>
            <person name="Mitreva M."/>
            <person name="Roeseler W."/>
            <person name="Tian H."/>
            <person name="Witte H."/>
            <person name="Yang S.P."/>
            <person name="Wilson R.K."/>
            <person name="Sommer R.J."/>
        </authorList>
    </citation>
    <scope>NUCLEOTIDE SEQUENCE [LARGE SCALE GENOMIC DNA]</scope>
    <source>
        <strain evidence="2">PS312</strain>
    </source>
</reference>
<proteinExistence type="predicted"/>
<evidence type="ECO:0000313" key="1">
    <source>
        <dbReference type="EnsemblMetazoa" id="PPA44927.1"/>
    </source>
</evidence>
<evidence type="ECO:0000313" key="2">
    <source>
        <dbReference type="Proteomes" id="UP000005239"/>
    </source>
</evidence>
<gene>
    <name evidence="1" type="primary">WBGene00283296</name>
</gene>
<accession>A0A8R1UZW1</accession>
<dbReference type="EnsemblMetazoa" id="PPA44927.1">
    <property type="protein sequence ID" value="PPA44927.1"/>
    <property type="gene ID" value="WBGene00283296"/>
</dbReference>
<accession>A0A2A6CZZ7</accession>
<sequence length="66" mass="7648">MAKQQGNKGESGVGSNPCWQMRIHDEARQGEFPIEKLHLIEDEEDRHRLRMKMTPPEDEVHPPEGD</sequence>
<protein>
    <submittedName>
        <fullName evidence="1">Uncharacterized protein</fullName>
    </submittedName>
</protein>
<organism evidence="1 2">
    <name type="scientific">Pristionchus pacificus</name>
    <name type="common">Parasitic nematode worm</name>
    <dbReference type="NCBI Taxonomy" id="54126"/>
    <lineage>
        <taxon>Eukaryota</taxon>
        <taxon>Metazoa</taxon>
        <taxon>Ecdysozoa</taxon>
        <taxon>Nematoda</taxon>
        <taxon>Chromadorea</taxon>
        <taxon>Rhabditida</taxon>
        <taxon>Rhabditina</taxon>
        <taxon>Diplogasteromorpha</taxon>
        <taxon>Diplogasteroidea</taxon>
        <taxon>Neodiplogasteridae</taxon>
        <taxon>Pristionchus</taxon>
    </lineage>
</organism>